<reference evidence="4" key="1">
    <citation type="submission" date="2020-03" db="EMBL/GenBank/DDBJ databases">
        <title>A transcriptome and proteome of the tick Rhipicephalus microplus shaped by the genetic composition of its hosts and developmental stage.</title>
        <authorList>
            <person name="Garcia G.R."/>
            <person name="Ribeiro J.M.C."/>
            <person name="Maruyama S.R."/>
            <person name="Gardinasse L.G."/>
            <person name="Nelson K."/>
            <person name="Ferreira B.R."/>
            <person name="Andrade T.G."/>
            <person name="Santos I.K.F.M."/>
        </authorList>
    </citation>
    <scope>NUCLEOTIDE SEQUENCE</scope>
    <source>
        <strain evidence="4">NSGR</strain>
        <tissue evidence="4">Salivary glands</tissue>
    </source>
</reference>
<dbReference type="GO" id="GO:0005576">
    <property type="term" value="C:extracellular region"/>
    <property type="evidence" value="ECO:0007669"/>
    <property type="project" value="TreeGrafter"/>
</dbReference>
<feature type="compositionally biased region" description="Gly residues" evidence="1">
    <location>
        <begin position="62"/>
        <end position="71"/>
    </location>
</feature>
<evidence type="ECO:0000313" key="4">
    <source>
        <dbReference type="EMBL" id="NIE42825.1"/>
    </source>
</evidence>
<dbReference type="PANTHER" id="PTHR11177">
    <property type="entry name" value="CHITINASE"/>
    <property type="match status" value="1"/>
</dbReference>
<evidence type="ECO:0000256" key="2">
    <source>
        <dbReference type="SAM" id="SignalP"/>
    </source>
</evidence>
<dbReference type="PANTHER" id="PTHR11177:SF144">
    <property type="entry name" value="CHITINASE 5"/>
    <property type="match status" value="1"/>
</dbReference>
<feature type="chain" id="PRO_5026337846" evidence="2">
    <location>
        <begin position="25"/>
        <end position="295"/>
    </location>
</feature>
<dbReference type="InterPro" id="IPR001223">
    <property type="entry name" value="Glyco_hydro18_cat"/>
</dbReference>
<accession>A0A6G4ZVQ1</accession>
<dbReference type="GO" id="GO:0005975">
    <property type="term" value="P:carbohydrate metabolic process"/>
    <property type="evidence" value="ECO:0007669"/>
    <property type="project" value="InterPro"/>
</dbReference>
<dbReference type="InterPro" id="IPR050314">
    <property type="entry name" value="Glycosyl_Hydrlase_18"/>
</dbReference>
<feature type="signal peptide" evidence="2">
    <location>
        <begin position="1"/>
        <end position="24"/>
    </location>
</feature>
<dbReference type="AlphaFoldDB" id="A0A6G4ZVQ1"/>
<organism evidence="4">
    <name type="scientific">Rhipicephalus microplus</name>
    <name type="common">Cattle tick</name>
    <name type="synonym">Boophilus microplus</name>
    <dbReference type="NCBI Taxonomy" id="6941"/>
    <lineage>
        <taxon>Eukaryota</taxon>
        <taxon>Metazoa</taxon>
        <taxon>Ecdysozoa</taxon>
        <taxon>Arthropoda</taxon>
        <taxon>Chelicerata</taxon>
        <taxon>Arachnida</taxon>
        <taxon>Acari</taxon>
        <taxon>Parasitiformes</taxon>
        <taxon>Ixodida</taxon>
        <taxon>Ixodoidea</taxon>
        <taxon>Ixodidae</taxon>
        <taxon>Rhipicephalinae</taxon>
        <taxon>Rhipicephalus</taxon>
        <taxon>Boophilus</taxon>
    </lineage>
</organism>
<dbReference type="GO" id="GO:0030246">
    <property type="term" value="F:carbohydrate binding"/>
    <property type="evidence" value="ECO:0007669"/>
    <property type="project" value="UniProtKB-KW"/>
</dbReference>
<dbReference type="Pfam" id="PF00704">
    <property type="entry name" value="Glyco_hydro_18"/>
    <property type="match status" value="1"/>
</dbReference>
<feature type="region of interest" description="Disordered" evidence="1">
    <location>
        <begin position="34"/>
        <end position="71"/>
    </location>
</feature>
<evidence type="ECO:0000256" key="1">
    <source>
        <dbReference type="SAM" id="MobiDB-lite"/>
    </source>
</evidence>
<feature type="compositionally biased region" description="Basic and acidic residues" evidence="1">
    <location>
        <begin position="50"/>
        <end position="60"/>
    </location>
</feature>
<dbReference type="CDD" id="cd00598">
    <property type="entry name" value="GH18_chitinase-like"/>
    <property type="match status" value="1"/>
</dbReference>
<dbReference type="PROSITE" id="PS51910">
    <property type="entry name" value="GH18_2"/>
    <property type="match status" value="1"/>
</dbReference>
<sequence>MKLGHFSWLFVVVVLSASTHDAMASFARRKIGDVKGGGHEGGPYRHLPKPNRDYPDEKYKGSGPGSGSYGGHGGVGGAGVPWYMEDNDSKEDREFQIDREEREDDRISVKQAPLVCFLRGDGLKLTGAKRLNIRTIPSDQCTHIIYSYLETDNKTGELIYRYRGPYTEKVIIWMLAKMKMNHPGLKVLVSYGGGAHWNSILNQLRSEKDQDSLIRKLDQLMKYYNLDGINFHLEGPGPSTCNPDDADTFYRFIRKLRTVFLHQETLLTMQLPACRDSKCDHVNKYKLGRLIDYFF</sequence>
<dbReference type="EMBL" id="GIKN01000552">
    <property type="protein sequence ID" value="NIE42825.1"/>
    <property type="molecule type" value="Transcribed_RNA"/>
</dbReference>
<proteinExistence type="predicted"/>
<dbReference type="GO" id="GO:0008061">
    <property type="term" value="F:chitin binding"/>
    <property type="evidence" value="ECO:0007669"/>
    <property type="project" value="TreeGrafter"/>
</dbReference>
<protein>
    <submittedName>
        <fullName evidence="4">Putative catalytically inactive chitinase-like lectin</fullName>
    </submittedName>
</protein>
<name>A0A6G4ZVQ1_RHIMP</name>
<feature type="domain" description="GH18" evidence="3">
    <location>
        <begin position="112"/>
        <end position="295"/>
    </location>
</feature>
<dbReference type="GO" id="GO:0004568">
    <property type="term" value="F:chitinase activity"/>
    <property type="evidence" value="ECO:0007669"/>
    <property type="project" value="TreeGrafter"/>
</dbReference>
<dbReference type="GO" id="GO:0006032">
    <property type="term" value="P:chitin catabolic process"/>
    <property type="evidence" value="ECO:0007669"/>
    <property type="project" value="TreeGrafter"/>
</dbReference>
<evidence type="ECO:0000259" key="3">
    <source>
        <dbReference type="PROSITE" id="PS51910"/>
    </source>
</evidence>
<keyword evidence="2" id="KW-0732">Signal</keyword>
<dbReference type="InterPro" id="IPR017853">
    <property type="entry name" value="GH"/>
</dbReference>
<dbReference type="SUPFAM" id="SSF51445">
    <property type="entry name" value="(Trans)glycosidases"/>
    <property type="match status" value="1"/>
</dbReference>
<keyword evidence="4" id="KW-0430">Lectin</keyword>
<dbReference type="Gene3D" id="3.20.20.80">
    <property type="entry name" value="Glycosidases"/>
    <property type="match status" value="1"/>
</dbReference>